<gene>
    <name evidence="1" type="ORF">J2Z28_000586</name>
</gene>
<proteinExistence type="predicted"/>
<dbReference type="GO" id="GO:0005840">
    <property type="term" value="C:ribosome"/>
    <property type="evidence" value="ECO:0007669"/>
    <property type="project" value="UniProtKB-KW"/>
</dbReference>
<comment type="caution">
    <text evidence="1">The sequence shown here is derived from an EMBL/GenBank/DDBJ whole genome shotgun (WGS) entry which is preliminary data.</text>
</comment>
<keyword evidence="2" id="KW-1185">Reference proteome</keyword>
<dbReference type="EMBL" id="JAGIKV010000002">
    <property type="protein sequence ID" value="MBP2243976.1"/>
    <property type="molecule type" value="Genomic_DNA"/>
</dbReference>
<evidence type="ECO:0000313" key="2">
    <source>
        <dbReference type="Proteomes" id="UP000810207"/>
    </source>
</evidence>
<keyword evidence="1" id="KW-0687">Ribonucleoprotein</keyword>
<reference evidence="1 2" key="1">
    <citation type="submission" date="2021-03" db="EMBL/GenBank/DDBJ databases">
        <title>Genomic Encyclopedia of Type Strains, Phase IV (KMG-IV): sequencing the most valuable type-strain genomes for metagenomic binning, comparative biology and taxonomic classification.</title>
        <authorList>
            <person name="Goeker M."/>
        </authorList>
    </citation>
    <scope>NUCLEOTIDE SEQUENCE [LARGE SCALE GENOMIC DNA]</scope>
    <source>
        <strain evidence="1 2">DSM 21292</strain>
    </source>
</reference>
<organism evidence="1 2">
    <name type="scientific">Paenibacillus xylanexedens</name>
    <dbReference type="NCBI Taxonomy" id="528191"/>
    <lineage>
        <taxon>Bacteria</taxon>
        <taxon>Bacillati</taxon>
        <taxon>Bacillota</taxon>
        <taxon>Bacilli</taxon>
        <taxon>Bacillales</taxon>
        <taxon>Paenibacillaceae</taxon>
        <taxon>Paenibacillus</taxon>
    </lineage>
</organism>
<evidence type="ECO:0000313" key="1">
    <source>
        <dbReference type="EMBL" id="MBP2243976.1"/>
    </source>
</evidence>
<protein>
    <submittedName>
        <fullName evidence="1">Ribosomal protein S27E</fullName>
    </submittedName>
</protein>
<dbReference type="Proteomes" id="UP000810207">
    <property type="component" value="Unassembled WGS sequence"/>
</dbReference>
<name>A0ABS4RM55_PAEXY</name>
<accession>A0ABS4RM55</accession>
<dbReference type="RefSeq" id="WP_211081106.1">
    <property type="nucleotide sequence ID" value="NZ_CBCSLC010000001.1"/>
</dbReference>
<sequence length="139" mass="16179">MSENIQNIQNIQVGFKCPDCQQDVRAEFINEQISTVRCKGCDRAYTLLKPTIGDEILLDWEQEALYHKLRAERSELDNHNMSALIIKVIELLTWRDRGDGQTRAIQTVREWLASSGKPQTLLELFHQSPPQPENKRFDR</sequence>
<keyword evidence="1" id="KW-0689">Ribosomal protein</keyword>